<proteinExistence type="predicted"/>
<reference evidence="1 2" key="1">
    <citation type="journal article" date="2023" name="Proc. Natl. Acad. Sci. U.S.A.">
        <title>A global phylogenomic analysis of the shiitake genus Lentinula.</title>
        <authorList>
            <person name="Sierra-Patev S."/>
            <person name="Min B."/>
            <person name="Naranjo-Ortiz M."/>
            <person name="Looney B."/>
            <person name="Konkel Z."/>
            <person name="Slot J.C."/>
            <person name="Sakamoto Y."/>
            <person name="Steenwyk J.L."/>
            <person name="Rokas A."/>
            <person name="Carro J."/>
            <person name="Camarero S."/>
            <person name="Ferreira P."/>
            <person name="Molpeceres G."/>
            <person name="Ruiz-Duenas F.J."/>
            <person name="Serrano A."/>
            <person name="Henrissat B."/>
            <person name="Drula E."/>
            <person name="Hughes K.W."/>
            <person name="Mata J.L."/>
            <person name="Ishikawa N.K."/>
            <person name="Vargas-Isla R."/>
            <person name="Ushijima S."/>
            <person name="Smith C.A."/>
            <person name="Donoghue J."/>
            <person name="Ahrendt S."/>
            <person name="Andreopoulos W."/>
            <person name="He G."/>
            <person name="LaButti K."/>
            <person name="Lipzen A."/>
            <person name="Ng V."/>
            <person name="Riley R."/>
            <person name="Sandor L."/>
            <person name="Barry K."/>
            <person name="Martinez A.T."/>
            <person name="Xiao Y."/>
            <person name="Gibbons J.G."/>
            <person name="Terashima K."/>
            <person name="Grigoriev I.V."/>
            <person name="Hibbett D."/>
        </authorList>
    </citation>
    <scope>NUCLEOTIDE SEQUENCE [LARGE SCALE GENOMIC DNA]</scope>
    <source>
        <strain evidence="1 2">TFB7810</strain>
    </source>
</reference>
<dbReference type="SUPFAM" id="SSF50494">
    <property type="entry name" value="Trypsin-like serine proteases"/>
    <property type="match status" value="1"/>
</dbReference>
<dbReference type="Proteomes" id="UP001142393">
    <property type="component" value="Unassembled WGS sequence"/>
</dbReference>
<evidence type="ECO:0000313" key="2">
    <source>
        <dbReference type="Proteomes" id="UP001142393"/>
    </source>
</evidence>
<gene>
    <name evidence="1" type="ORF">DFH05DRAFT_165916</name>
</gene>
<dbReference type="AlphaFoldDB" id="A0A9W8U3H7"/>
<organism evidence="1 2">
    <name type="scientific">Lentinula detonsa</name>
    <dbReference type="NCBI Taxonomy" id="2804962"/>
    <lineage>
        <taxon>Eukaryota</taxon>
        <taxon>Fungi</taxon>
        <taxon>Dikarya</taxon>
        <taxon>Basidiomycota</taxon>
        <taxon>Agaricomycotina</taxon>
        <taxon>Agaricomycetes</taxon>
        <taxon>Agaricomycetidae</taxon>
        <taxon>Agaricales</taxon>
        <taxon>Marasmiineae</taxon>
        <taxon>Omphalotaceae</taxon>
        <taxon>Lentinula</taxon>
    </lineage>
</organism>
<protein>
    <submittedName>
        <fullName evidence="1">Uncharacterized protein</fullName>
    </submittedName>
</protein>
<sequence>MDEAYMDKKIVDLSDDELVNLGFLGPNVAPRIKRLVEKVKANPVHLGNVTCFMVDVTKRKYAAQAQPPASPISPTVIEAETLTSELSIDSTAPTVVAPDLISQFERKFYYHGVSSNPPKLMWRSNLETDPYPSPIPPPGAHFYKIPSKTAFGVFNTRLNEVWDDSVAPQILASMKARGLKYSALKTVRFLTVEDGGHESFGPIVVWIAVRPNTTNAEAVRDATPDILHILANVQITDAVVEWYEGSVVSLGGPALMRVENRTSAKFGLNHPFNTGLGIPISGQSDDMQGTLTLLFREMQTSSGDPSDKILGLTNKHVVSVDTTTDYDFSGVDPQHILVCGHRRFDRAVSEIRDAVNTGLLETVSLAEQVADLELKLGTPKEDRLALKRNKNVLKDMDEDNANLKTLLTQVNSDWQDPNGRRFGVVDWAPQISVRVDDCPYTRDIATFVVDAEKLENFDANIVDLGDQYTSLQLAKLFWPIAAVRDGRRIPANLQLPVRAVVPRRLLVNPDTEDQNGEPLYNVGKYGSTTKLTLGRYSGMDAYICTDLGLESREVVIYNYSQTSGDFSNHGDSGSLIFSGDGNALAILHSGMRMHNHVSYGTPLWWVIKQILTKYPSAEFYGITYNVD</sequence>
<dbReference type="EMBL" id="JANVFU010000001">
    <property type="protein sequence ID" value="KAJ3751147.1"/>
    <property type="molecule type" value="Genomic_DNA"/>
</dbReference>
<dbReference type="InterPro" id="IPR009003">
    <property type="entry name" value="Peptidase_S1_PA"/>
</dbReference>
<name>A0A9W8U3H7_9AGAR</name>
<comment type="caution">
    <text evidence="1">The sequence shown here is derived from an EMBL/GenBank/DDBJ whole genome shotgun (WGS) entry which is preliminary data.</text>
</comment>
<evidence type="ECO:0000313" key="1">
    <source>
        <dbReference type="EMBL" id="KAJ3751147.1"/>
    </source>
</evidence>
<keyword evidence="2" id="KW-1185">Reference proteome</keyword>
<accession>A0A9W8U3H7</accession>